<feature type="domain" description="Peptidase S1" evidence="7">
    <location>
        <begin position="54"/>
        <end position="304"/>
    </location>
</feature>
<evidence type="ECO:0000256" key="4">
    <source>
        <dbReference type="ARBA" id="ARBA00023180"/>
    </source>
</evidence>
<dbReference type="InterPro" id="IPR003591">
    <property type="entry name" value="Leu-rich_rpt_typical-subtyp"/>
</dbReference>
<keyword evidence="3" id="KW-1015">Disulfide bond</keyword>
<dbReference type="PRINTS" id="PR00722">
    <property type="entry name" value="CHYMOTRYPSIN"/>
</dbReference>
<dbReference type="GO" id="GO:0004252">
    <property type="term" value="F:serine-type endopeptidase activity"/>
    <property type="evidence" value="ECO:0007669"/>
    <property type="project" value="InterPro"/>
</dbReference>
<evidence type="ECO:0000256" key="2">
    <source>
        <dbReference type="ARBA" id="ARBA00022737"/>
    </source>
</evidence>
<dbReference type="Gene3D" id="2.40.10.10">
    <property type="entry name" value="Trypsin-like serine proteases"/>
    <property type="match status" value="1"/>
</dbReference>
<dbReference type="InterPro" id="IPR018114">
    <property type="entry name" value="TRYPSIN_HIS"/>
</dbReference>
<sequence>MNQFSILLFCAIFVSNILQISTEIIKNKIELLEIDDQNFINKKEPVSGIGFIETFNGTRESKPSEWPWHVALYRKINNKNSNYFCGASLISDQHLLTAAHCFKYYEIFDQISDYHAILGVYNLSNNNEDSRMYRNFSSIEIHEEFKLLINDSLSNADIAIIKMNKKVKFSDLIKPVRLPSLNMQKTALIGTIVGYGATNGSEKLTNILQKGELKIINIDECQKKERAYTGILSSRSFCAGETDATPCKGDSGGGIFVKNNRTGEFEIVGIASIRLTKIESCDPNDYAIFVNVSKFFDWIWSNSKFHTGGTSKNPTKIIILTIFLLFLTQKSFSLRLDCNFVNFFWATLSHTYSCDATIEKCVNDDDDTCESNRPEVNAIYGLHEENERNKLRQSDETVHGLLIVHQRHVTKFPRNIEGYFPNLLGIDMEGCGLTTISARDLAPFKNLRQISLEDNKITELASNLFHHNPNLRRIDLEGNNIIHIGLDIFRHLNQLEIVYLRYNPCTNDNSLALNRAEMKVLEWEIQVECPATLNMLSHALVGSKTFKETFERLSEEYFGIVREEMMEQIKDLKKQFENLKKNSRIR</sequence>
<name>A0A9J6BI04_POLVA</name>
<evidence type="ECO:0000313" key="9">
    <source>
        <dbReference type="Proteomes" id="UP001107558"/>
    </source>
</evidence>
<dbReference type="InterPro" id="IPR051487">
    <property type="entry name" value="Ser/Thr_Proteases_Immune/Dev"/>
</dbReference>
<dbReference type="SUPFAM" id="SSF50494">
    <property type="entry name" value="Trypsin-like serine proteases"/>
    <property type="match status" value="1"/>
</dbReference>
<keyword evidence="6" id="KW-0732">Signal</keyword>
<evidence type="ECO:0000256" key="1">
    <source>
        <dbReference type="ARBA" id="ARBA00022614"/>
    </source>
</evidence>
<dbReference type="InterPro" id="IPR009003">
    <property type="entry name" value="Peptidase_S1_PA"/>
</dbReference>
<dbReference type="CDD" id="cd00190">
    <property type="entry name" value="Tryp_SPc"/>
    <property type="match status" value="1"/>
</dbReference>
<dbReference type="OrthoDB" id="7215686at2759"/>
<evidence type="ECO:0000256" key="6">
    <source>
        <dbReference type="SAM" id="SignalP"/>
    </source>
</evidence>
<accession>A0A9J6BI04</accession>
<dbReference type="FunFam" id="2.40.10.10:FF:000068">
    <property type="entry name" value="transmembrane protease serine 2"/>
    <property type="match status" value="1"/>
</dbReference>
<dbReference type="Pfam" id="PF00089">
    <property type="entry name" value="Trypsin"/>
    <property type="match status" value="1"/>
</dbReference>
<feature type="signal peptide" evidence="6">
    <location>
        <begin position="1"/>
        <end position="22"/>
    </location>
</feature>
<dbReference type="InterPro" id="IPR032675">
    <property type="entry name" value="LRR_dom_sf"/>
</dbReference>
<dbReference type="AlphaFoldDB" id="A0A9J6BI04"/>
<comment type="caution">
    <text evidence="8">The sequence shown here is derived from an EMBL/GenBank/DDBJ whole genome shotgun (WGS) entry which is preliminary data.</text>
</comment>
<dbReference type="SMART" id="SM00369">
    <property type="entry name" value="LRR_TYP"/>
    <property type="match status" value="2"/>
</dbReference>
<dbReference type="InterPro" id="IPR001611">
    <property type="entry name" value="Leu-rich_rpt"/>
</dbReference>
<dbReference type="SMART" id="SM00020">
    <property type="entry name" value="Tryp_SPc"/>
    <property type="match status" value="1"/>
</dbReference>
<dbReference type="SUPFAM" id="SSF52058">
    <property type="entry name" value="L domain-like"/>
    <property type="match status" value="1"/>
</dbReference>
<dbReference type="PROSITE" id="PS50240">
    <property type="entry name" value="TRYPSIN_DOM"/>
    <property type="match status" value="1"/>
</dbReference>
<gene>
    <name evidence="8" type="ORF">PVAND_017226</name>
</gene>
<dbReference type="PROSITE" id="PS00134">
    <property type="entry name" value="TRYPSIN_HIS"/>
    <property type="match status" value="1"/>
</dbReference>
<reference evidence="8" key="1">
    <citation type="submission" date="2021-03" db="EMBL/GenBank/DDBJ databases">
        <title>Chromosome level genome of the anhydrobiotic midge Polypedilum vanderplanki.</title>
        <authorList>
            <person name="Yoshida Y."/>
            <person name="Kikawada T."/>
            <person name="Gusev O."/>
        </authorList>
    </citation>
    <scope>NUCLEOTIDE SEQUENCE</scope>
    <source>
        <strain evidence="8">NIAS01</strain>
        <tissue evidence="8">Whole body or cell culture</tissue>
    </source>
</reference>
<dbReference type="InterPro" id="IPR043504">
    <property type="entry name" value="Peptidase_S1_PA_chymotrypsin"/>
</dbReference>
<dbReference type="Proteomes" id="UP001107558">
    <property type="component" value="Chromosome 4"/>
</dbReference>
<evidence type="ECO:0000256" key="3">
    <source>
        <dbReference type="ARBA" id="ARBA00023157"/>
    </source>
</evidence>
<evidence type="ECO:0000313" key="8">
    <source>
        <dbReference type="EMBL" id="KAG5669338.1"/>
    </source>
</evidence>
<protein>
    <recommendedName>
        <fullName evidence="7">Peptidase S1 domain-containing protein</fullName>
    </recommendedName>
</protein>
<dbReference type="InterPro" id="IPR001254">
    <property type="entry name" value="Trypsin_dom"/>
</dbReference>
<keyword evidence="1" id="KW-0433">Leucine-rich repeat</keyword>
<dbReference type="PANTHER" id="PTHR24256">
    <property type="entry name" value="TRYPTASE-RELATED"/>
    <property type="match status" value="1"/>
</dbReference>
<dbReference type="EMBL" id="JADBJN010000004">
    <property type="protein sequence ID" value="KAG5669338.1"/>
    <property type="molecule type" value="Genomic_DNA"/>
</dbReference>
<organism evidence="8 9">
    <name type="scientific">Polypedilum vanderplanki</name>
    <name type="common">Sleeping chironomid midge</name>
    <dbReference type="NCBI Taxonomy" id="319348"/>
    <lineage>
        <taxon>Eukaryota</taxon>
        <taxon>Metazoa</taxon>
        <taxon>Ecdysozoa</taxon>
        <taxon>Arthropoda</taxon>
        <taxon>Hexapoda</taxon>
        <taxon>Insecta</taxon>
        <taxon>Pterygota</taxon>
        <taxon>Neoptera</taxon>
        <taxon>Endopterygota</taxon>
        <taxon>Diptera</taxon>
        <taxon>Nematocera</taxon>
        <taxon>Chironomoidea</taxon>
        <taxon>Chironomidae</taxon>
        <taxon>Chironominae</taxon>
        <taxon>Polypedilum</taxon>
        <taxon>Polypedilum</taxon>
    </lineage>
</organism>
<evidence type="ECO:0000259" key="7">
    <source>
        <dbReference type="PROSITE" id="PS50240"/>
    </source>
</evidence>
<comment type="similarity">
    <text evidence="5">Belongs to the peptidase S1 family. CLIP subfamily.</text>
</comment>
<proteinExistence type="inferred from homology"/>
<keyword evidence="9" id="KW-1185">Reference proteome</keyword>
<dbReference type="Pfam" id="PF13855">
    <property type="entry name" value="LRR_8"/>
    <property type="match status" value="1"/>
</dbReference>
<keyword evidence="4" id="KW-0325">Glycoprotein</keyword>
<evidence type="ECO:0000256" key="5">
    <source>
        <dbReference type="ARBA" id="ARBA00024195"/>
    </source>
</evidence>
<feature type="chain" id="PRO_5039930480" description="Peptidase S1 domain-containing protein" evidence="6">
    <location>
        <begin position="23"/>
        <end position="586"/>
    </location>
</feature>
<dbReference type="Gene3D" id="3.80.10.10">
    <property type="entry name" value="Ribonuclease Inhibitor"/>
    <property type="match status" value="1"/>
</dbReference>
<dbReference type="GO" id="GO:0006508">
    <property type="term" value="P:proteolysis"/>
    <property type="evidence" value="ECO:0007669"/>
    <property type="project" value="InterPro"/>
</dbReference>
<keyword evidence="2" id="KW-0677">Repeat</keyword>
<dbReference type="InterPro" id="IPR001314">
    <property type="entry name" value="Peptidase_S1A"/>
</dbReference>